<sequence>MNGKPTSCTGSSKDVSSLDIGSGKLNNSTLNNSSVSFRFTRKTVTVAWYVESRRAGTGVTRNASQPRSNRFHDSYVTYYGT</sequence>
<evidence type="ECO:0000313" key="3">
    <source>
        <dbReference type="Proteomes" id="UP000299102"/>
    </source>
</evidence>
<gene>
    <name evidence="2" type="ORF">EVAR_45459_1</name>
</gene>
<reference evidence="2 3" key="1">
    <citation type="journal article" date="2019" name="Commun. Biol.">
        <title>The bagworm genome reveals a unique fibroin gene that provides high tensile strength.</title>
        <authorList>
            <person name="Kono N."/>
            <person name="Nakamura H."/>
            <person name="Ohtoshi R."/>
            <person name="Tomita M."/>
            <person name="Numata K."/>
            <person name="Arakawa K."/>
        </authorList>
    </citation>
    <scope>NUCLEOTIDE SEQUENCE [LARGE SCALE GENOMIC DNA]</scope>
</reference>
<dbReference type="AlphaFoldDB" id="A0A4C1YKT7"/>
<evidence type="ECO:0000313" key="2">
    <source>
        <dbReference type="EMBL" id="GBP75259.1"/>
    </source>
</evidence>
<organism evidence="2 3">
    <name type="scientific">Eumeta variegata</name>
    <name type="common">Bagworm moth</name>
    <name type="synonym">Eumeta japonica</name>
    <dbReference type="NCBI Taxonomy" id="151549"/>
    <lineage>
        <taxon>Eukaryota</taxon>
        <taxon>Metazoa</taxon>
        <taxon>Ecdysozoa</taxon>
        <taxon>Arthropoda</taxon>
        <taxon>Hexapoda</taxon>
        <taxon>Insecta</taxon>
        <taxon>Pterygota</taxon>
        <taxon>Neoptera</taxon>
        <taxon>Endopterygota</taxon>
        <taxon>Lepidoptera</taxon>
        <taxon>Glossata</taxon>
        <taxon>Ditrysia</taxon>
        <taxon>Tineoidea</taxon>
        <taxon>Psychidae</taxon>
        <taxon>Oiketicinae</taxon>
        <taxon>Eumeta</taxon>
    </lineage>
</organism>
<comment type="caution">
    <text evidence="2">The sequence shown here is derived from an EMBL/GenBank/DDBJ whole genome shotgun (WGS) entry which is preliminary data.</text>
</comment>
<keyword evidence="3" id="KW-1185">Reference proteome</keyword>
<accession>A0A4C1YKT7</accession>
<name>A0A4C1YKT7_EUMVA</name>
<feature type="compositionally biased region" description="Polar residues" evidence="1">
    <location>
        <begin position="1"/>
        <end position="15"/>
    </location>
</feature>
<feature type="region of interest" description="Disordered" evidence="1">
    <location>
        <begin position="1"/>
        <end position="26"/>
    </location>
</feature>
<evidence type="ECO:0000256" key="1">
    <source>
        <dbReference type="SAM" id="MobiDB-lite"/>
    </source>
</evidence>
<protein>
    <submittedName>
        <fullName evidence="2">Uncharacterized protein</fullName>
    </submittedName>
</protein>
<dbReference type="Proteomes" id="UP000299102">
    <property type="component" value="Unassembled WGS sequence"/>
</dbReference>
<proteinExistence type="predicted"/>
<dbReference type="EMBL" id="BGZK01001241">
    <property type="protein sequence ID" value="GBP75259.1"/>
    <property type="molecule type" value="Genomic_DNA"/>
</dbReference>